<organism evidence="2 3">
    <name type="scientific">Desulfovibrio desulfuricans</name>
    <dbReference type="NCBI Taxonomy" id="876"/>
    <lineage>
        <taxon>Bacteria</taxon>
        <taxon>Pseudomonadati</taxon>
        <taxon>Thermodesulfobacteriota</taxon>
        <taxon>Desulfovibrionia</taxon>
        <taxon>Desulfovibrionales</taxon>
        <taxon>Desulfovibrionaceae</taxon>
        <taxon>Desulfovibrio</taxon>
    </lineage>
</organism>
<accession>A0A4P7UIF9</accession>
<dbReference type="AlphaFoldDB" id="A0A4P7UIF9"/>
<evidence type="ECO:0000256" key="1">
    <source>
        <dbReference type="SAM" id="MobiDB-lite"/>
    </source>
</evidence>
<dbReference type="RefSeq" id="WP_136400274.1">
    <property type="nucleotide sequence ID" value="NZ_CP036295.1"/>
</dbReference>
<evidence type="ECO:0000313" key="3">
    <source>
        <dbReference type="Proteomes" id="UP000297065"/>
    </source>
</evidence>
<dbReference type="EMBL" id="CP036295">
    <property type="protein sequence ID" value="QCC86166.1"/>
    <property type="molecule type" value="Genomic_DNA"/>
</dbReference>
<gene>
    <name evidence="2" type="ORF">DDIC_09830</name>
</gene>
<feature type="region of interest" description="Disordered" evidence="1">
    <location>
        <begin position="1"/>
        <end position="22"/>
    </location>
</feature>
<dbReference type="Proteomes" id="UP000297065">
    <property type="component" value="Chromosome"/>
</dbReference>
<protein>
    <submittedName>
        <fullName evidence="2">Uncharacterized protein</fullName>
    </submittedName>
</protein>
<proteinExistence type="predicted"/>
<name>A0A4P7UIF9_DESDE</name>
<sequence length="77" mass="8561">MRDALQPRNYGASQKEAGRRNDAADQLIDRMASYYRFFDGKSIPAGQIIIEQHYTAAIQQGITPSDVIPCCICLRAA</sequence>
<evidence type="ECO:0000313" key="2">
    <source>
        <dbReference type="EMBL" id="QCC86166.1"/>
    </source>
</evidence>
<reference evidence="2 3" key="1">
    <citation type="submission" date="2019-02" db="EMBL/GenBank/DDBJ databases">
        <title>Complete Genome Sequence of Desulfovibrio desulfuricans IC1, a Sulfonate Utilizing Anaerobe.</title>
        <authorList>
            <person name="Day L.A."/>
            <person name="De Leon K.B."/>
            <person name="Wall J.D."/>
        </authorList>
    </citation>
    <scope>NUCLEOTIDE SEQUENCE [LARGE SCALE GENOMIC DNA]</scope>
    <source>
        <strain evidence="2 3">IC1</strain>
    </source>
</reference>